<keyword evidence="2" id="KW-0378">Hydrolase</keyword>
<dbReference type="SUPFAM" id="SSF56529">
    <property type="entry name" value="FAH"/>
    <property type="match status" value="1"/>
</dbReference>
<dbReference type="Pfam" id="PF01557">
    <property type="entry name" value="FAA_hydrolase"/>
    <property type="match status" value="1"/>
</dbReference>
<dbReference type="GO" id="GO:0016787">
    <property type="term" value="F:hydrolase activity"/>
    <property type="evidence" value="ECO:0007669"/>
    <property type="project" value="UniProtKB-KW"/>
</dbReference>
<comment type="caution">
    <text evidence="2">The sequence shown here is derived from an EMBL/GenBank/DDBJ whole genome shotgun (WGS) entry which is preliminary data.</text>
</comment>
<organism evidence="2 4">
    <name type="scientific">Nocardia cyriacigeorgica</name>
    <dbReference type="NCBI Taxonomy" id="135487"/>
    <lineage>
        <taxon>Bacteria</taxon>
        <taxon>Bacillati</taxon>
        <taxon>Actinomycetota</taxon>
        <taxon>Actinomycetes</taxon>
        <taxon>Mycobacteriales</taxon>
        <taxon>Nocardiaceae</taxon>
        <taxon>Nocardia</taxon>
    </lineage>
</organism>
<accession>A0A6P1D1Q0</accession>
<evidence type="ECO:0000313" key="3">
    <source>
        <dbReference type="EMBL" id="NEW56101.1"/>
    </source>
</evidence>
<reference evidence="4 5" key="1">
    <citation type="submission" date="2020-01" db="EMBL/GenBank/DDBJ databases">
        <title>Genetics and antimicrobial susceptibilities of Nocardia species isolated from the soil; a comparison with species isolated from humans.</title>
        <authorList>
            <person name="Carrasco G."/>
            <person name="Monzon S."/>
            <person name="Sansegundo M."/>
            <person name="Garcia E."/>
            <person name="Garrido N."/>
            <person name="Medina M.J."/>
            <person name="Villalon P."/>
            <person name="Ramirez-Arocha A.C."/>
            <person name="Jimenez P."/>
            <person name="Cuesta I."/>
            <person name="Valdezate S."/>
        </authorList>
    </citation>
    <scope>NUCLEOTIDE SEQUENCE [LARGE SCALE GENOMIC DNA]</scope>
    <source>
        <strain evidence="2 4">CNM20110639</strain>
        <strain evidence="3 5">CNM20110649</strain>
    </source>
</reference>
<dbReference type="InterPro" id="IPR036663">
    <property type="entry name" value="Fumarylacetoacetase_C_sf"/>
</dbReference>
<evidence type="ECO:0000313" key="4">
    <source>
        <dbReference type="Proteomes" id="UP000468928"/>
    </source>
</evidence>
<evidence type="ECO:0000313" key="5">
    <source>
        <dbReference type="Proteomes" id="UP000470876"/>
    </source>
</evidence>
<sequence>MTQAAIRRLLNRAGHSIDAQTDTGAGWQATEQLAWQSPFQPDFELERYADLPEGAGVLPVCPASFRDFMVFEKHAIDAARGLARRFMPAVYPVARTFERVTGGTFPLFRPHSLWYRQPIYYMSNALTIVPSGVPVCAPAYTKALDFELELGVVLARPLRDASAEEASAAIGAVVVINDFSARDVQLAEMRSGFGPQRAKHFATSMSSTAITGPNVAHDLDRLTATVTIDGKVISETGTKGMRYSLGEAIAHCSQGEQLFPGELFSTGTLPGGSGMELGRWLAPGERLRLEIDGVGVIEHLIDGQA</sequence>
<dbReference type="RefSeq" id="WP_163821910.1">
    <property type="nucleotide sequence ID" value="NZ_JAAGUX010000014.1"/>
</dbReference>
<evidence type="ECO:0000313" key="2">
    <source>
        <dbReference type="EMBL" id="NEW43311.1"/>
    </source>
</evidence>
<dbReference type="InterPro" id="IPR011234">
    <property type="entry name" value="Fumarylacetoacetase-like_C"/>
</dbReference>
<evidence type="ECO:0000259" key="1">
    <source>
        <dbReference type="Pfam" id="PF01557"/>
    </source>
</evidence>
<dbReference type="EMBL" id="JAAGUX010000014">
    <property type="protein sequence ID" value="NEW56101.1"/>
    <property type="molecule type" value="Genomic_DNA"/>
</dbReference>
<name>A0A6P1D1Q0_9NOCA</name>
<dbReference type="EMBL" id="JAAGUZ010000004">
    <property type="protein sequence ID" value="NEW43311.1"/>
    <property type="molecule type" value="Genomic_DNA"/>
</dbReference>
<dbReference type="AlphaFoldDB" id="A0A6P1D1Q0"/>
<proteinExistence type="predicted"/>
<dbReference type="Proteomes" id="UP000470876">
    <property type="component" value="Unassembled WGS sequence"/>
</dbReference>
<keyword evidence="5" id="KW-1185">Reference proteome</keyword>
<dbReference type="PANTHER" id="PTHR43211">
    <property type="entry name" value="FUMARYLACETOACETATE HYDROLASE"/>
    <property type="match status" value="1"/>
</dbReference>
<dbReference type="PANTHER" id="PTHR43211:SF1">
    <property type="entry name" value="BLL6422 PROTEIN"/>
    <property type="match status" value="1"/>
</dbReference>
<dbReference type="Proteomes" id="UP000468928">
    <property type="component" value="Unassembled WGS sequence"/>
</dbReference>
<protein>
    <submittedName>
        <fullName evidence="2">Fumarylacetoacetate hydrolase family protein</fullName>
    </submittedName>
</protein>
<feature type="domain" description="Fumarylacetoacetase-like C-terminal" evidence="1">
    <location>
        <begin position="116"/>
        <end position="299"/>
    </location>
</feature>
<gene>
    <name evidence="2" type="ORF">GV789_02400</name>
    <name evidence="3" type="ORF">GV794_10610</name>
</gene>
<dbReference type="Gene3D" id="3.90.850.10">
    <property type="entry name" value="Fumarylacetoacetase-like, C-terminal domain"/>
    <property type="match status" value="1"/>
</dbReference>